<protein>
    <submittedName>
        <fullName evidence="2">Uncharacterized protein</fullName>
    </submittedName>
</protein>
<keyword evidence="1" id="KW-0472">Membrane</keyword>
<evidence type="ECO:0000313" key="3">
    <source>
        <dbReference type="Proteomes" id="UP000000268"/>
    </source>
</evidence>
<dbReference type="RefSeq" id="WP_012167804.1">
    <property type="nucleotide sequence ID" value="NC_009929.1"/>
</dbReference>
<accession>A8ZNH5</accession>
<evidence type="ECO:0000313" key="2">
    <source>
        <dbReference type="EMBL" id="ABW32561.1"/>
    </source>
</evidence>
<keyword evidence="1" id="KW-1133">Transmembrane helix</keyword>
<keyword evidence="3" id="KW-1185">Reference proteome</keyword>
<gene>
    <name evidence="2" type="ordered locus">AM1_D0066</name>
</gene>
<proteinExistence type="predicted"/>
<dbReference type="AlphaFoldDB" id="A8ZNH5"/>
<geneLocation type="plasmid" evidence="2 3">
    <name>pREB4</name>
</geneLocation>
<keyword evidence="2" id="KW-0614">Plasmid</keyword>
<dbReference type="Proteomes" id="UP000000268">
    <property type="component" value="Plasmid pREB4"/>
</dbReference>
<evidence type="ECO:0000256" key="1">
    <source>
        <dbReference type="SAM" id="Phobius"/>
    </source>
</evidence>
<name>A8ZNH5_ACAM1</name>
<reference evidence="2 3" key="1">
    <citation type="journal article" date="2008" name="Proc. Natl. Acad. Sci. U.S.A.">
        <title>Niche adaptation and genome expansion in the chlorophyll d-producing cyanobacterium Acaryochloris marina.</title>
        <authorList>
            <person name="Swingley W.D."/>
            <person name="Chen M."/>
            <person name="Cheung P.C."/>
            <person name="Conrad A.L."/>
            <person name="Dejesa L.C."/>
            <person name="Hao J."/>
            <person name="Honchak B.M."/>
            <person name="Karbach L.E."/>
            <person name="Kurdoglu A."/>
            <person name="Lahiri S."/>
            <person name="Mastrian S.D."/>
            <person name="Miyashita H."/>
            <person name="Page L."/>
            <person name="Ramakrishna P."/>
            <person name="Satoh S."/>
            <person name="Sattley W.M."/>
            <person name="Shimada Y."/>
            <person name="Taylor H.L."/>
            <person name="Tomo T."/>
            <person name="Tsuchiya T."/>
            <person name="Wang Z.T."/>
            <person name="Raymond J."/>
            <person name="Mimuro M."/>
            <person name="Blankenship R.E."/>
            <person name="Touchman J.W."/>
        </authorList>
    </citation>
    <scope>NUCLEOTIDE SEQUENCE [LARGE SCALE GENOMIC DNA]</scope>
    <source>
        <strain evidence="3">MBIC 11017</strain>
        <plasmid evidence="3">Plasmid pREB4</plasmid>
    </source>
</reference>
<dbReference type="HOGENOM" id="CLU_2434055_0_0_3"/>
<dbReference type="KEGG" id="amr:AM1_D0066"/>
<sequence>MRAIAQEEVFIIQARELKLQGHERTINKINRGLSLMANSSAILVLLVVFLAGSGLIVGVNLPKYAICDNQLNPCWWLRFGGSERKVLTNDKAAGL</sequence>
<dbReference type="EMBL" id="CP000841">
    <property type="protein sequence ID" value="ABW32561.1"/>
    <property type="molecule type" value="Genomic_DNA"/>
</dbReference>
<organism evidence="2 3">
    <name type="scientific">Acaryochloris marina (strain MBIC 11017)</name>
    <dbReference type="NCBI Taxonomy" id="329726"/>
    <lineage>
        <taxon>Bacteria</taxon>
        <taxon>Bacillati</taxon>
        <taxon>Cyanobacteriota</taxon>
        <taxon>Cyanophyceae</taxon>
        <taxon>Acaryochloridales</taxon>
        <taxon>Acaryochloridaceae</taxon>
        <taxon>Acaryochloris</taxon>
    </lineage>
</organism>
<feature type="transmembrane region" description="Helical" evidence="1">
    <location>
        <begin position="41"/>
        <end position="61"/>
    </location>
</feature>
<keyword evidence="1" id="KW-0812">Transmembrane</keyword>